<evidence type="ECO:0000313" key="10">
    <source>
        <dbReference type="Proteomes" id="UP000087766"/>
    </source>
</evidence>
<dbReference type="FunFam" id="2.40.10.230:FF:000002">
    <property type="entry name" value="H/ACA ribonucleoprotein complex non-core subunit NAF1"/>
    <property type="match status" value="1"/>
</dbReference>
<keyword evidence="10" id="KW-1185">Reference proteome</keyword>
<dbReference type="PANTHER" id="PTHR31633">
    <property type="entry name" value="H/ACA RIBONUCLEOPROTEIN COMPLEX NON-CORE SUBUNIT NAF1"/>
    <property type="match status" value="1"/>
</dbReference>
<dbReference type="Proteomes" id="UP000087766">
    <property type="component" value="Chromosome 2"/>
</dbReference>
<dbReference type="SUPFAM" id="SSF50447">
    <property type="entry name" value="Translation proteins"/>
    <property type="match status" value="1"/>
</dbReference>
<dbReference type="InterPro" id="IPR007504">
    <property type="entry name" value="H/ACA_rnp_Gar1/Naf1"/>
</dbReference>
<organism evidence="10 11">
    <name type="scientific">Vigna radiata var. radiata</name>
    <name type="common">Mung bean</name>
    <name type="synonym">Phaseolus aureus</name>
    <dbReference type="NCBI Taxonomy" id="3916"/>
    <lineage>
        <taxon>Eukaryota</taxon>
        <taxon>Viridiplantae</taxon>
        <taxon>Streptophyta</taxon>
        <taxon>Embryophyta</taxon>
        <taxon>Tracheophyta</taxon>
        <taxon>Spermatophyta</taxon>
        <taxon>Magnoliopsida</taxon>
        <taxon>eudicotyledons</taxon>
        <taxon>Gunneridae</taxon>
        <taxon>Pentapetalae</taxon>
        <taxon>rosids</taxon>
        <taxon>fabids</taxon>
        <taxon>Fabales</taxon>
        <taxon>Fabaceae</taxon>
        <taxon>Papilionoideae</taxon>
        <taxon>50 kb inversion clade</taxon>
        <taxon>NPAAA clade</taxon>
        <taxon>indigoferoid/millettioid clade</taxon>
        <taxon>Phaseoleae</taxon>
        <taxon>Vigna</taxon>
    </lineage>
</organism>
<evidence type="ECO:0000256" key="9">
    <source>
        <dbReference type="SAM" id="MobiDB-lite"/>
    </source>
</evidence>
<feature type="compositionally biased region" description="Acidic residues" evidence="9">
    <location>
        <begin position="142"/>
        <end position="167"/>
    </location>
</feature>
<protein>
    <recommendedName>
        <fullName evidence="3">H/ACA ribonucleoprotein complex non-core subunit NAF1</fullName>
    </recommendedName>
</protein>
<comment type="subcellular location">
    <subcellularLocation>
        <location evidence="1">Nucleus</location>
    </subcellularLocation>
</comment>
<feature type="compositionally biased region" description="Acidic residues" evidence="9">
    <location>
        <begin position="178"/>
        <end position="190"/>
    </location>
</feature>
<keyword evidence="6" id="KW-0597">Phosphoprotein</keyword>
<feature type="region of interest" description="Disordered" evidence="9">
    <location>
        <begin position="319"/>
        <end position="388"/>
    </location>
</feature>
<dbReference type="GO" id="GO:0005732">
    <property type="term" value="C:sno(s)RNA-containing ribonucleoprotein complex"/>
    <property type="evidence" value="ECO:0007669"/>
    <property type="project" value="InterPro"/>
</dbReference>
<comment type="similarity">
    <text evidence="2">Belongs to the NAF1 family.</text>
</comment>
<evidence type="ECO:0000313" key="11">
    <source>
        <dbReference type="RefSeq" id="XP_014520506.1"/>
    </source>
</evidence>
<evidence type="ECO:0000256" key="1">
    <source>
        <dbReference type="ARBA" id="ARBA00004123"/>
    </source>
</evidence>
<dbReference type="PANTHER" id="PTHR31633:SF1">
    <property type="entry name" value="H_ACA RIBONUCLEOPROTEIN COMPLEX NON-CORE SUBUNIT NAF1"/>
    <property type="match status" value="1"/>
</dbReference>
<dbReference type="InterPro" id="IPR009000">
    <property type="entry name" value="Transl_B-barrel_sf"/>
</dbReference>
<feature type="compositionally biased region" description="Basic residues" evidence="9">
    <location>
        <begin position="547"/>
        <end position="563"/>
    </location>
</feature>
<evidence type="ECO:0000256" key="2">
    <source>
        <dbReference type="ARBA" id="ARBA00009801"/>
    </source>
</evidence>
<accession>A0A1S3VQ44</accession>
<evidence type="ECO:0000256" key="8">
    <source>
        <dbReference type="ARBA" id="ARBA00023242"/>
    </source>
</evidence>
<keyword evidence="4" id="KW-0690">Ribosome biogenesis</keyword>
<dbReference type="GO" id="GO:0001522">
    <property type="term" value="P:pseudouridine synthesis"/>
    <property type="evidence" value="ECO:0007669"/>
    <property type="project" value="InterPro"/>
</dbReference>
<feature type="compositionally biased region" description="Acidic residues" evidence="9">
    <location>
        <begin position="100"/>
        <end position="123"/>
    </location>
</feature>
<feature type="compositionally biased region" description="Polar residues" evidence="9">
    <location>
        <begin position="523"/>
        <end position="535"/>
    </location>
</feature>
<dbReference type="OrthoDB" id="21550at2759"/>
<sequence>MASQHESGLSVDPIPIGVETTMASQQENLLDIDPNPVGVETQEAQTENFATLGSVVPIEEGVEKINLLDSSHSFSIEEKGDKDDSGSDSDSESGDKDDSGSDSDNESGSDSDSESGSESESESENSGSESSDSGSESSSTSDSEEESDDGDDDDENEVQVEEGEISSDEEKVASWSMVDDDADRDDEDGDAGVGPIRSKNELQNLPVVPPVNAALEPHHQTLPVGIITSILGAQVIVEGVEKHDPLNEGSILWLTESRKPLGLIDEIFGPVKNPFYIVRYNSESEVPEGINGGTLISFVPEFAEHVLNNKDLYRKGYDASGANDEELSDEMEFSDDEKEAEYKRTQRTTKRGVNDQNHGKKKNNRKKFSPKEHAAPSMPDAPAAPLVSNGNCPPFQGIGQALLGGTATVSSFPYSNAAPPNFATHGIWTQGTFPQQPQNAMFPNGFPANGLSWLPQNTQIPPQLPMTGISFQQQVHGNQGSLSSTMLPGMQPNMFAQSIYAAGLVGQNQMTFGMGSPFPQIQPPVQQGFPSNSGAPPQFHARPSGNRGRKRFHGGRKGWRPTK</sequence>
<feature type="region of interest" description="Disordered" evidence="9">
    <location>
        <begin position="519"/>
        <end position="563"/>
    </location>
</feature>
<dbReference type="GO" id="GO:0003723">
    <property type="term" value="F:RNA binding"/>
    <property type="evidence" value="ECO:0007669"/>
    <property type="project" value="UniProtKB-KW"/>
</dbReference>
<dbReference type="GO" id="GO:0006364">
    <property type="term" value="P:rRNA processing"/>
    <property type="evidence" value="ECO:0007669"/>
    <property type="project" value="UniProtKB-KW"/>
</dbReference>
<keyword evidence="7" id="KW-0694">RNA-binding</keyword>
<dbReference type="AlphaFoldDB" id="A0A1S3VQ44"/>
<dbReference type="InterPro" id="IPR040309">
    <property type="entry name" value="Naf1"/>
</dbReference>
<evidence type="ECO:0000256" key="5">
    <source>
        <dbReference type="ARBA" id="ARBA00022552"/>
    </source>
</evidence>
<feature type="compositionally biased region" description="Acidic residues" evidence="9">
    <location>
        <begin position="323"/>
        <end position="339"/>
    </location>
</feature>
<gene>
    <name evidence="11" type="primary">LOC106777435</name>
</gene>
<dbReference type="Gene3D" id="2.40.10.230">
    <property type="entry name" value="Probable tRNA pseudouridine synthase domain"/>
    <property type="match status" value="1"/>
</dbReference>
<dbReference type="Pfam" id="PF04410">
    <property type="entry name" value="Gar1"/>
    <property type="match status" value="1"/>
</dbReference>
<dbReference type="GeneID" id="106777435"/>
<feature type="compositionally biased region" description="Basic residues" evidence="9">
    <location>
        <begin position="359"/>
        <end position="368"/>
    </location>
</feature>
<keyword evidence="11" id="KW-0687">Ribonucleoprotein</keyword>
<evidence type="ECO:0000256" key="6">
    <source>
        <dbReference type="ARBA" id="ARBA00022553"/>
    </source>
</evidence>
<feature type="compositionally biased region" description="Basic and acidic residues" evidence="9">
    <location>
        <begin position="75"/>
        <end position="85"/>
    </location>
</feature>
<feature type="region of interest" description="Disordered" evidence="9">
    <location>
        <begin position="69"/>
        <end position="199"/>
    </location>
</feature>
<dbReference type="RefSeq" id="XP_014520506.1">
    <property type="nucleotide sequence ID" value="XM_014665020.2"/>
</dbReference>
<evidence type="ECO:0000256" key="4">
    <source>
        <dbReference type="ARBA" id="ARBA00022517"/>
    </source>
</evidence>
<keyword evidence="5" id="KW-0698">rRNA processing</keyword>
<name>A0A1S3VQ44_VIGRR</name>
<dbReference type="InterPro" id="IPR038664">
    <property type="entry name" value="Gar1/Naf1_Cbf5-bd_sf"/>
</dbReference>
<feature type="compositionally biased region" description="Low complexity" evidence="9">
    <location>
        <begin position="124"/>
        <end position="141"/>
    </location>
</feature>
<reference evidence="10" key="1">
    <citation type="journal article" date="2014" name="Nat. Commun.">
        <title>Genome sequence of mungbean and insights into evolution within Vigna species.</title>
        <authorList>
            <person name="Kang Y.J."/>
            <person name="Kim S.K."/>
            <person name="Kim M.Y."/>
            <person name="Lestari P."/>
            <person name="Kim K.H."/>
            <person name="Ha B.K."/>
            <person name="Jun T.H."/>
            <person name="Hwang W.J."/>
            <person name="Lee T."/>
            <person name="Lee J."/>
            <person name="Shim S."/>
            <person name="Yoon M.Y."/>
            <person name="Jang Y.E."/>
            <person name="Han K.S."/>
            <person name="Taeprayoon P."/>
            <person name="Yoon N."/>
            <person name="Somta P."/>
            <person name="Tanya P."/>
            <person name="Kim K.S."/>
            <person name="Gwag J.G."/>
            <person name="Moon J.K."/>
            <person name="Lee Y.H."/>
            <person name="Park B.S."/>
            <person name="Bombarely A."/>
            <person name="Doyle J.J."/>
            <person name="Jackson S.A."/>
            <person name="Schafleitner R."/>
            <person name="Srinives P."/>
            <person name="Varshney R.K."/>
            <person name="Lee S.H."/>
        </authorList>
    </citation>
    <scope>NUCLEOTIDE SEQUENCE [LARGE SCALE GENOMIC DNA]</scope>
    <source>
        <strain evidence="10">cv. VC1973A</strain>
    </source>
</reference>
<dbReference type="STRING" id="3916.A0A1S3VQ44"/>
<reference evidence="11" key="2">
    <citation type="submission" date="2025-08" db="UniProtKB">
        <authorList>
            <consortium name="RefSeq"/>
        </authorList>
    </citation>
    <scope>IDENTIFICATION</scope>
    <source>
        <tissue evidence="11">Leaf</tissue>
    </source>
</reference>
<dbReference type="GO" id="GO:0000493">
    <property type="term" value="P:box H/ACA snoRNP assembly"/>
    <property type="evidence" value="ECO:0007669"/>
    <property type="project" value="InterPro"/>
</dbReference>
<proteinExistence type="inferred from homology"/>
<dbReference type="GO" id="GO:0005634">
    <property type="term" value="C:nucleus"/>
    <property type="evidence" value="ECO:0007669"/>
    <property type="project" value="UniProtKB-SubCell"/>
</dbReference>
<dbReference type="KEGG" id="vra:106777435"/>
<evidence type="ECO:0000256" key="3">
    <source>
        <dbReference type="ARBA" id="ARBA00021438"/>
    </source>
</evidence>
<evidence type="ECO:0000256" key="7">
    <source>
        <dbReference type="ARBA" id="ARBA00022884"/>
    </source>
</evidence>
<keyword evidence="8" id="KW-0539">Nucleus</keyword>
<feature type="compositionally biased region" description="Low complexity" evidence="9">
    <location>
        <begin position="375"/>
        <end position="385"/>
    </location>
</feature>